<feature type="coiled-coil region" evidence="1">
    <location>
        <begin position="37"/>
        <end position="64"/>
    </location>
</feature>
<proteinExistence type="predicted"/>
<keyword evidence="1" id="KW-0175">Coiled coil</keyword>
<gene>
    <name evidence="2" type="ORF">MNB_SV-4-764</name>
</gene>
<sequence>MQILLIAKDTGFLKVGKVSLDGTKIKANASKHKALSYAHANKLQKQLETEVKVLMQKANEADNSDENDGMDIPKEISRREDRIAVIKEAKAKIEQRAKERYEKEEAE</sequence>
<dbReference type="EMBL" id="FPIB01000015">
    <property type="protein sequence ID" value="SFV90410.1"/>
    <property type="molecule type" value="Genomic_DNA"/>
</dbReference>
<protein>
    <submittedName>
        <fullName evidence="2">Mobile element protein</fullName>
    </submittedName>
</protein>
<name>A0A1W1E907_9ZZZZ</name>
<reference evidence="2" key="1">
    <citation type="submission" date="2016-10" db="EMBL/GenBank/DDBJ databases">
        <authorList>
            <person name="de Groot N.N."/>
        </authorList>
    </citation>
    <scope>NUCLEOTIDE SEQUENCE</scope>
</reference>
<evidence type="ECO:0000256" key="1">
    <source>
        <dbReference type="SAM" id="Coils"/>
    </source>
</evidence>
<accession>A0A1W1E907</accession>
<organism evidence="2">
    <name type="scientific">hydrothermal vent metagenome</name>
    <dbReference type="NCBI Taxonomy" id="652676"/>
    <lineage>
        <taxon>unclassified sequences</taxon>
        <taxon>metagenomes</taxon>
        <taxon>ecological metagenomes</taxon>
    </lineage>
</organism>
<evidence type="ECO:0000313" key="2">
    <source>
        <dbReference type="EMBL" id="SFV90410.1"/>
    </source>
</evidence>
<dbReference type="AlphaFoldDB" id="A0A1W1E907"/>